<dbReference type="OrthoDB" id="9774262at2"/>
<evidence type="ECO:0000313" key="10">
    <source>
        <dbReference type="Proteomes" id="UP000016160"/>
    </source>
</evidence>
<comment type="subcellular location">
    <subcellularLocation>
        <location evidence="2">Secreted</location>
    </subcellularLocation>
</comment>
<dbReference type="Pfam" id="PF26410">
    <property type="entry name" value="GH5_mannosidase"/>
    <property type="match status" value="1"/>
</dbReference>
<evidence type="ECO:0000256" key="7">
    <source>
        <dbReference type="ARBA" id="ARBA00023295"/>
    </source>
</evidence>
<protein>
    <recommendedName>
        <fullName evidence="3">mannan endo-1,4-beta-mannosidase</fullName>
        <ecNumber evidence="3">3.2.1.78</ecNumber>
    </recommendedName>
</protein>
<dbReference type="GO" id="GO:0016985">
    <property type="term" value="F:mannan endo-1,4-beta-mannosidase activity"/>
    <property type="evidence" value="ECO:0007669"/>
    <property type="project" value="UniProtKB-EC"/>
</dbReference>
<keyword evidence="7 9" id="KW-0326">Glycosidase</keyword>
<accession>T2KQM9</accession>
<evidence type="ECO:0000256" key="3">
    <source>
        <dbReference type="ARBA" id="ARBA00012706"/>
    </source>
</evidence>
<dbReference type="RefSeq" id="WP_038532112.1">
    <property type="nucleotide sequence ID" value="NZ_HG315671.1"/>
</dbReference>
<evidence type="ECO:0000256" key="4">
    <source>
        <dbReference type="ARBA" id="ARBA00022525"/>
    </source>
</evidence>
<dbReference type="PANTHER" id="PTHR31451:SF39">
    <property type="entry name" value="MANNAN ENDO-1,4-BETA-MANNOSIDASE 1"/>
    <property type="match status" value="1"/>
</dbReference>
<dbReference type="InterPro" id="IPR013783">
    <property type="entry name" value="Ig-like_fold"/>
</dbReference>
<comment type="catalytic activity">
    <reaction evidence="1">
        <text>Random hydrolysis of (1-&gt;4)-beta-D-mannosidic linkages in mannans, galactomannans and glucomannans.</text>
        <dbReference type="EC" id="3.2.1.78"/>
    </reaction>
</comment>
<dbReference type="InterPro" id="IPR001547">
    <property type="entry name" value="Glyco_hydro_5"/>
</dbReference>
<keyword evidence="5" id="KW-0732">Signal</keyword>
<proteinExistence type="predicted"/>
<gene>
    <name evidence="9" type="ORF">BN863_30860</name>
</gene>
<evidence type="ECO:0000259" key="8">
    <source>
        <dbReference type="Pfam" id="PF26410"/>
    </source>
</evidence>
<dbReference type="SUPFAM" id="SSF51445">
    <property type="entry name" value="(Trans)glycosidases"/>
    <property type="match status" value="1"/>
</dbReference>
<dbReference type="InterPro" id="IPR017853">
    <property type="entry name" value="GH"/>
</dbReference>
<sequence>MYKKEYQIIKSLKHLGLITLMFLINISCDRNATINKEEKTKDWPIITRKGDQLFEGDKAFRFLGFAAPNIQQNESQLKADMSNRFPDEYEIRDILSGLQRIGSRATRTFALSVFSPEDNLPVYISSKREYNEEAFQCLDKILAFAPEYDVRIIIPFIASQRFGGFRGVDEFAILSGKEEGEFWTDKEVKEDFKHFLNFILNRKNTVNGVIYKDDPAILAWQLGNEFGSYYGDRGLPEEVWSPKILEWSLEMAAYIKTEDPNHLVMEAGGADKEAFIEDPNIDVISEHLYEYWNKVAGKPWKLAPYAKEVREMSKGKKPLIIDEFGLGTTENIKELINTIRDENIVGGLMWSMRGHRRDGGWYYHNEGGTPVNSFHVPGFSAGFNYQEDQILQVMKKYAYEISDIPKQETKPPYPKPVLMKKGEGFTWRGSAGAAFYTIERAESENGEWIVIATGLQDSVIADVINFEHTKQASEPLVLFYDELKEKGEKYYYRIKGENIAGVTEYSNVLEVE</sequence>
<dbReference type="PANTHER" id="PTHR31451">
    <property type="match status" value="1"/>
</dbReference>
<dbReference type="Gene3D" id="3.20.20.80">
    <property type="entry name" value="Glycosidases"/>
    <property type="match status" value="1"/>
</dbReference>
<dbReference type="EC" id="3.2.1.78" evidence="3"/>
<dbReference type="AlphaFoldDB" id="T2KQM9"/>
<organism evidence="9 10">
    <name type="scientific">Formosa agariphila (strain DSM 15362 / KCTC 12365 / LMG 23005 / KMM 3901 / M-2Alg 35-1)</name>
    <dbReference type="NCBI Taxonomy" id="1347342"/>
    <lineage>
        <taxon>Bacteria</taxon>
        <taxon>Pseudomonadati</taxon>
        <taxon>Bacteroidota</taxon>
        <taxon>Flavobacteriia</taxon>
        <taxon>Flavobacteriales</taxon>
        <taxon>Flavobacteriaceae</taxon>
        <taxon>Formosa</taxon>
    </lineage>
</organism>
<dbReference type="InterPro" id="IPR045053">
    <property type="entry name" value="MAN-like"/>
</dbReference>
<evidence type="ECO:0000313" key="9">
    <source>
        <dbReference type="EMBL" id="CDF80798.1"/>
    </source>
</evidence>
<keyword evidence="6 9" id="KW-0378">Hydrolase</keyword>
<dbReference type="eggNOG" id="COG3934">
    <property type="taxonomic scope" value="Bacteria"/>
</dbReference>
<dbReference type="GO" id="GO:0005576">
    <property type="term" value="C:extracellular region"/>
    <property type="evidence" value="ECO:0007669"/>
    <property type="project" value="UniProtKB-SubCell"/>
</dbReference>
<evidence type="ECO:0000256" key="2">
    <source>
        <dbReference type="ARBA" id="ARBA00004613"/>
    </source>
</evidence>
<dbReference type="STRING" id="1347342.BN863_30860"/>
<dbReference type="Proteomes" id="UP000016160">
    <property type="component" value="Chromosome"/>
</dbReference>
<dbReference type="EMBL" id="HG315671">
    <property type="protein sequence ID" value="CDF80798.1"/>
    <property type="molecule type" value="Genomic_DNA"/>
</dbReference>
<name>T2KQM9_FORAG</name>
<dbReference type="Gene3D" id="2.60.40.10">
    <property type="entry name" value="Immunoglobulins"/>
    <property type="match status" value="1"/>
</dbReference>
<reference evidence="9 10" key="1">
    <citation type="journal article" date="2013" name="Appl. Environ. Microbiol.">
        <title>The genome of the alga-associated marine flavobacterium Formosa agariphila KMM 3901T reveals a broad potential for degradation of algal polysaccharides.</title>
        <authorList>
            <person name="Mann A.J."/>
            <person name="Hahnke R.L."/>
            <person name="Huang S."/>
            <person name="Werner J."/>
            <person name="Xing P."/>
            <person name="Barbeyron T."/>
            <person name="Huettel B."/>
            <person name="Stueber K."/>
            <person name="Reinhardt R."/>
            <person name="Harder J."/>
            <person name="Gloeckner F.O."/>
            <person name="Amann R.I."/>
            <person name="Teeling H."/>
        </authorList>
    </citation>
    <scope>NUCLEOTIDE SEQUENCE [LARGE SCALE GENOMIC DNA]</scope>
    <source>
        <strain evidence="10">DSM 15362 / KCTC 12365 / LMG 23005 / KMM 3901</strain>
    </source>
</reference>
<evidence type="ECO:0000256" key="5">
    <source>
        <dbReference type="ARBA" id="ARBA00022729"/>
    </source>
</evidence>
<keyword evidence="4" id="KW-0964">Secreted</keyword>
<keyword evidence="10" id="KW-1185">Reference proteome</keyword>
<evidence type="ECO:0000256" key="6">
    <source>
        <dbReference type="ARBA" id="ARBA00022801"/>
    </source>
</evidence>
<dbReference type="GO" id="GO:0000272">
    <property type="term" value="P:polysaccharide catabolic process"/>
    <property type="evidence" value="ECO:0007669"/>
    <property type="project" value="InterPro"/>
</dbReference>
<dbReference type="PATRIC" id="fig|1347342.6.peg.3105"/>
<evidence type="ECO:0000256" key="1">
    <source>
        <dbReference type="ARBA" id="ARBA00001678"/>
    </source>
</evidence>
<feature type="domain" description="Glycoside hydrolase family 5" evidence="8">
    <location>
        <begin position="178"/>
        <end position="327"/>
    </location>
</feature>
<dbReference type="HOGENOM" id="CLU_030051_2_0_10"/>